<dbReference type="InterPro" id="IPR052337">
    <property type="entry name" value="SAT4-like"/>
</dbReference>
<dbReference type="Pfam" id="PF20684">
    <property type="entry name" value="Fung_rhodopsin"/>
    <property type="match status" value="1"/>
</dbReference>
<name>A0AAE0NTY8_9PEZI</name>
<comment type="similarity">
    <text evidence="5">Belongs to the SAT4 family.</text>
</comment>
<accession>A0AAE0NTY8</accession>
<comment type="subcellular location">
    <subcellularLocation>
        <location evidence="1">Membrane</location>
        <topology evidence="1">Multi-pass membrane protein</topology>
    </subcellularLocation>
</comment>
<evidence type="ECO:0000313" key="10">
    <source>
        <dbReference type="Proteomes" id="UP001285441"/>
    </source>
</evidence>
<keyword evidence="10" id="KW-1185">Reference proteome</keyword>
<evidence type="ECO:0000256" key="7">
    <source>
        <dbReference type="SAM" id="SignalP"/>
    </source>
</evidence>
<reference evidence="9" key="2">
    <citation type="submission" date="2023-06" db="EMBL/GenBank/DDBJ databases">
        <authorList>
            <consortium name="Lawrence Berkeley National Laboratory"/>
            <person name="Haridas S."/>
            <person name="Hensen N."/>
            <person name="Bonometti L."/>
            <person name="Westerberg I."/>
            <person name="Brannstrom I.O."/>
            <person name="Guillou S."/>
            <person name="Cros-Aarteil S."/>
            <person name="Calhoun S."/>
            <person name="Kuo A."/>
            <person name="Mondo S."/>
            <person name="Pangilinan J."/>
            <person name="Riley R."/>
            <person name="LaButti K."/>
            <person name="Andreopoulos B."/>
            <person name="Lipzen A."/>
            <person name="Chen C."/>
            <person name="Yanf M."/>
            <person name="Daum C."/>
            <person name="Ng V."/>
            <person name="Clum A."/>
            <person name="Steindorff A."/>
            <person name="Ohm R."/>
            <person name="Martin F."/>
            <person name="Silar P."/>
            <person name="Natvig D."/>
            <person name="Lalanne C."/>
            <person name="Gautier V."/>
            <person name="Ament-velasquez S.L."/>
            <person name="Kruys A."/>
            <person name="Hutchinson M.I."/>
            <person name="Powell A.J."/>
            <person name="Barry K."/>
            <person name="Miller A.N."/>
            <person name="Grigoriev I.V."/>
            <person name="Debuchy R."/>
            <person name="Gladieux P."/>
            <person name="Thoren M.H."/>
            <person name="Johannesson H."/>
        </authorList>
    </citation>
    <scope>NUCLEOTIDE SEQUENCE</scope>
    <source>
        <strain evidence="9">CBS 232.78</strain>
    </source>
</reference>
<evidence type="ECO:0000256" key="1">
    <source>
        <dbReference type="ARBA" id="ARBA00004141"/>
    </source>
</evidence>
<feature type="transmembrane region" description="Helical" evidence="6">
    <location>
        <begin position="356"/>
        <end position="380"/>
    </location>
</feature>
<evidence type="ECO:0000256" key="4">
    <source>
        <dbReference type="ARBA" id="ARBA00023136"/>
    </source>
</evidence>
<protein>
    <submittedName>
        <fullName evidence="9">CFEM domain-containing protein</fullName>
    </submittedName>
</protein>
<dbReference type="PANTHER" id="PTHR33048">
    <property type="entry name" value="PTH11-LIKE INTEGRAL MEMBRANE PROTEIN (AFU_ORTHOLOGUE AFUA_5G11245)"/>
    <property type="match status" value="1"/>
</dbReference>
<evidence type="ECO:0000256" key="3">
    <source>
        <dbReference type="ARBA" id="ARBA00022989"/>
    </source>
</evidence>
<keyword evidence="4 6" id="KW-0472">Membrane</keyword>
<evidence type="ECO:0000313" key="9">
    <source>
        <dbReference type="EMBL" id="KAK3387575.1"/>
    </source>
</evidence>
<dbReference type="GO" id="GO:0016020">
    <property type="term" value="C:membrane"/>
    <property type="evidence" value="ECO:0007669"/>
    <property type="project" value="UniProtKB-SubCell"/>
</dbReference>
<dbReference type="Proteomes" id="UP001285441">
    <property type="component" value="Unassembled WGS sequence"/>
</dbReference>
<keyword evidence="3 6" id="KW-1133">Transmembrane helix</keyword>
<feature type="transmembrane region" description="Helical" evidence="6">
    <location>
        <begin position="164"/>
        <end position="186"/>
    </location>
</feature>
<dbReference type="EMBL" id="JAULSW010000003">
    <property type="protein sequence ID" value="KAK3387575.1"/>
    <property type="molecule type" value="Genomic_DNA"/>
</dbReference>
<reference evidence="9" key="1">
    <citation type="journal article" date="2023" name="Mol. Phylogenet. Evol.">
        <title>Genome-scale phylogeny and comparative genomics of the fungal order Sordariales.</title>
        <authorList>
            <person name="Hensen N."/>
            <person name="Bonometti L."/>
            <person name="Westerberg I."/>
            <person name="Brannstrom I.O."/>
            <person name="Guillou S."/>
            <person name="Cros-Aarteil S."/>
            <person name="Calhoun S."/>
            <person name="Haridas S."/>
            <person name="Kuo A."/>
            <person name="Mondo S."/>
            <person name="Pangilinan J."/>
            <person name="Riley R."/>
            <person name="LaButti K."/>
            <person name="Andreopoulos B."/>
            <person name="Lipzen A."/>
            <person name="Chen C."/>
            <person name="Yan M."/>
            <person name="Daum C."/>
            <person name="Ng V."/>
            <person name="Clum A."/>
            <person name="Steindorff A."/>
            <person name="Ohm R.A."/>
            <person name="Martin F."/>
            <person name="Silar P."/>
            <person name="Natvig D.O."/>
            <person name="Lalanne C."/>
            <person name="Gautier V."/>
            <person name="Ament-Velasquez S.L."/>
            <person name="Kruys A."/>
            <person name="Hutchinson M.I."/>
            <person name="Powell A.J."/>
            <person name="Barry K."/>
            <person name="Miller A.N."/>
            <person name="Grigoriev I.V."/>
            <person name="Debuchy R."/>
            <person name="Gladieux P."/>
            <person name="Hiltunen Thoren M."/>
            <person name="Johannesson H."/>
        </authorList>
    </citation>
    <scope>NUCLEOTIDE SEQUENCE</scope>
    <source>
        <strain evidence="9">CBS 232.78</strain>
    </source>
</reference>
<keyword evidence="7" id="KW-0732">Signal</keyword>
<organism evidence="9 10">
    <name type="scientific">Podospora didyma</name>
    <dbReference type="NCBI Taxonomy" id="330526"/>
    <lineage>
        <taxon>Eukaryota</taxon>
        <taxon>Fungi</taxon>
        <taxon>Dikarya</taxon>
        <taxon>Ascomycota</taxon>
        <taxon>Pezizomycotina</taxon>
        <taxon>Sordariomycetes</taxon>
        <taxon>Sordariomycetidae</taxon>
        <taxon>Sordariales</taxon>
        <taxon>Podosporaceae</taxon>
        <taxon>Podospora</taxon>
    </lineage>
</organism>
<dbReference type="InterPro" id="IPR049326">
    <property type="entry name" value="Rhodopsin_dom_fungi"/>
</dbReference>
<comment type="caution">
    <text evidence="9">The sequence shown here is derived from an EMBL/GenBank/DDBJ whole genome shotgun (WGS) entry which is preliminary data.</text>
</comment>
<dbReference type="AlphaFoldDB" id="A0AAE0NTY8"/>
<sequence length="557" mass="61212">MRAHSTLPVFSTSLTTTLLILLFPLLVASQRDTNGLLLSLAARVPACGSGCLEQLLNTPTSDSSSDCFKPGTNTTTCLCEDDISHYTTVLNCVQANCTLEESIETARGAWEACGKPQRSRKADLLAPLSIEIPALICVILRLYSRWWSVSHFEVDDYIMMAVTLLYIVFEGVGITAGQMAFGVDVWTVDSSVLTLAFKFFYIDESFYLSILALTKISILCFYLRIFPDRMFRLVSYAVMAWVVVSGIMFVFLQIFQCIPIPFIWEGWKGGVFGPYRRLDISALAFTTAGFSIAQDIVILIMPLPLLARLNVSRRSRCGIMVMFSLGIFVLITSCVRVWAIYGFGDSVNPTWDYTDALIWTGLEVAVSIIVTSLPAIRVLISRRDNLFGSLSGSRRRQAADFRDTSTSSFGDTTVVGSWHGAPPTLKRLSAISRLSSIKVGTPSQDDLEKHESTFELGDKMTRHQLACGGGGGGSRASDIGRALRLANQQEFRPPDVDRGQGRRMVYALPNISSVVLNGRPASSPSQFSWRRPSITHVETATTTASAFVSDSWKGAGH</sequence>
<feature type="transmembrane region" description="Helical" evidence="6">
    <location>
        <begin position="238"/>
        <end position="264"/>
    </location>
</feature>
<evidence type="ECO:0000256" key="5">
    <source>
        <dbReference type="ARBA" id="ARBA00038359"/>
    </source>
</evidence>
<feature type="transmembrane region" description="Helical" evidence="6">
    <location>
        <begin position="319"/>
        <end position="344"/>
    </location>
</feature>
<feature type="signal peptide" evidence="7">
    <location>
        <begin position="1"/>
        <end position="29"/>
    </location>
</feature>
<evidence type="ECO:0000256" key="2">
    <source>
        <dbReference type="ARBA" id="ARBA00022692"/>
    </source>
</evidence>
<feature type="chain" id="PRO_5042183296" evidence="7">
    <location>
        <begin position="30"/>
        <end position="557"/>
    </location>
</feature>
<feature type="transmembrane region" description="Helical" evidence="6">
    <location>
        <begin position="284"/>
        <end position="307"/>
    </location>
</feature>
<feature type="transmembrane region" description="Helical" evidence="6">
    <location>
        <begin position="206"/>
        <end position="226"/>
    </location>
</feature>
<keyword evidence="2 6" id="KW-0812">Transmembrane</keyword>
<evidence type="ECO:0000259" key="8">
    <source>
        <dbReference type="Pfam" id="PF20684"/>
    </source>
</evidence>
<feature type="domain" description="Rhodopsin" evidence="8">
    <location>
        <begin position="140"/>
        <end position="382"/>
    </location>
</feature>
<feature type="transmembrane region" description="Helical" evidence="6">
    <location>
        <begin position="124"/>
        <end position="143"/>
    </location>
</feature>
<gene>
    <name evidence="9" type="ORF">B0H63DRAFT_160417</name>
</gene>
<evidence type="ECO:0000256" key="6">
    <source>
        <dbReference type="SAM" id="Phobius"/>
    </source>
</evidence>
<dbReference type="PANTHER" id="PTHR33048:SF160">
    <property type="entry name" value="SAT4 FAMILY MEMBRANE PROTEIN"/>
    <property type="match status" value="1"/>
</dbReference>
<proteinExistence type="inferred from homology"/>